<evidence type="ECO:0000313" key="3">
    <source>
        <dbReference type="Proteomes" id="UP000298284"/>
    </source>
</evidence>
<comment type="caution">
    <text evidence="2">The sequence shown here is derived from an EMBL/GenBank/DDBJ whole genome shotgun (WGS) entry which is preliminary data.</text>
</comment>
<evidence type="ECO:0000259" key="1">
    <source>
        <dbReference type="PROSITE" id="PS51186"/>
    </source>
</evidence>
<dbReference type="EMBL" id="SRKZ01000001">
    <property type="protein sequence ID" value="TGD82630.1"/>
    <property type="molecule type" value="Genomic_DNA"/>
</dbReference>
<sequence>MTQPLRLPATPPAAVPQLETQDLLLRGPRITDLPEFAAMAADPDFYRYVGGKPQTEEDAWRRLLAQQGHWTLLGYGAWSVEEKATGRFIGTVGFFDFQRDLTPSIKGTLEAGWALAPRIHGRGYASQAVRAALQWADEHFPTARMTCIIDPDNAASLKVAYKFGFQEFARATYYNEPILLLERPRTSQ</sequence>
<organism evidence="2 3">
    <name type="scientific">Hymenobacter wooponensis</name>
    <dbReference type="NCBI Taxonomy" id="1525360"/>
    <lineage>
        <taxon>Bacteria</taxon>
        <taxon>Pseudomonadati</taxon>
        <taxon>Bacteroidota</taxon>
        <taxon>Cytophagia</taxon>
        <taxon>Cytophagales</taxon>
        <taxon>Hymenobacteraceae</taxon>
        <taxon>Hymenobacter</taxon>
    </lineage>
</organism>
<feature type="domain" description="N-acetyltransferase" evidence="1">
    <location>
        <begin position="23"/>
        <end position="186"/>
    </location>
</feature>
<reference evidence="2 3" key="1">
    <citation type="submission" date="2019-04" db="EMBL/GenBank/DDBJ databases">
        <authorList>
            <person name="Feng G."/>
            <person name="Zhang J."/>
            <person name="Zhu H."/>
        </authorList>
    </citation>
    <scope>NUCLEOTIDE SEQUENCE [LARGE SCALE GENOMIC DNA]</scope>
    <source>
        <strain evidence="2 3">JCM 19491</strain>
    </source>
</reference>
<dbReference type="InterPro" id="IPR000182">
    <property type="entry name" value="GNAT_dom"/>
</dbReference>
<dbReference type="AlphaFoldDB" id="A0A4Z0MT88"/>
<proteinExistence type="predicted"/>
<accession>A0A4Z0MT88</accession>
<keyword evidence="3" id="KW-1185">Reference proteome</keyword>
<protein>
    <submittedName>
        <fullName evidence="2">N-acetyltransferase</fullName>
    </submittedName>
</protein>
<dbReference type="Proteomes" id="UP000298284">
    <property type="component" value="Unassembled WGS sequence"/>
</dbReference>
<name>A0A4Z0MT88_9BACT</name>
<dbReference type="GO" id="GO:0016747">
    <property type="term" value="F:acyltransferase activity, transferring groups other than amino-acyl groups"/>
    <property type="evidence" value="ECO:0007669"/>
    <property type="project" value="InterPro"/>
</dbReference>
<dbReference type="PANTHER" id="PTHR43792:SF1">
    <property type="entry name" value="N-ACETYLTRANSFERASE DOMAIN-CONTAINING PROTEIN"/>
    <property type="match status" value="1"/>
</dbReference>
<keyword evidence="2" id="KW-0808">Transferase</keyword>
<dbReference type="Gene3D" id="3.40.630.30">
    <property type="match status" value="1"/>
</dbReference>
<dbReference type="OrthoDB" id="9788916at2"/>
<dbReference type="SUPFAM" id="SSF55729">
    <property type="entry name" value="Acyl-CoA N-acyltransferases (Nat)"/>
    <property type="match status" value="1"/>
</dbReference>
<dbReference type="InterPro" id="IPR051531">
    <property type="entry name" value="N-acetyltransferase"/>
</dbReference>
<dbReference type="PANTHER" id="PTHR43792">
    <property type="entry name" value="GNAT FAMILY, PUTATIVE (AFU_ORTHOLOGUE AFUA_3G00765)-RELATED-RELATED"/>
    <property type="match status" value="1"/>
</dbReference>
<gene>
    <name evidence="2" type="ORF">EU557_02265</name>
</gene>
<dbReference type="PROSITE" id="PS51186">
    <property type="entry name" value="GNAT"/>
    <property type="match status" value="1"/>
</dbReference>
<dbReference type="InterPro" id="IPR016181">
    <property type="entry name" value="Acyl_CoA_acyltransferase"/>
</dbReference>
<dbReference type="Pfam" id="PF13302">
    <property type="entry name" value="Acetyltransf_3"/>
    <property type="match status" value="1"/>
</dbReference>
<evidence type="ECO:0000313" key="2">
    <source>
        <dbReference type="EMBL" id="TGD82630.1"/>
    </source>
</evidence>
<dbReference type="RefSeq" id="WP_135528790.1">
    <property type="nucleotide sequence ID" value="NZ_SRKZ01000001.1"/>
</dbReference>